<dbReference type="EMBL" id="CP053697">
    <property type="protein sequence ID" value="QKE65051.1"/>
    <property type="molecule type" value="Genomic_DNA"/>
</dbReference>
<sequence>MERLEIGQRKDGIEVNSALRWNRSGIRVMSGEHYQVQASLDIWRDASIPSDANGQAGSALQNCFKWLIRCKAATWFQLVAALGESDKQLFPLGLDAHLNIPDGTDAELTLFANDVSLAYGNNRGSVWVSLTRLA</sequence>
<proteinExistence type="predicted"/>
<dbReference type="RefSeq" id="WP_173210559.1">
    <property type="nucleotide sequence ID" value="NZ_CP053697.2"/>
</dbReference>
<reference evidence="1" key="1">
    <citation type="submission" date="2020-07" db="EMBL/GenBank/DDBJ databases">
        <title>Nitrate ammonifying Pseudomonas campi sp. nov. isolated from German agricultural grassland.</title>
        <authorList>
            <person name="Timsy T."/>
            <person name="Ulrich A."/>
            <person name="Spanner T."/>
            <person name="Foesel B."/>
            <person name="Kolb S."/>
            <person name="Horn M.A."/>
            <person name="Behrendt U."/>
        </authorList>
    </citation>
    <scope>NUCLEOTIDE SEQUENCE</scope>
    <source>
        <strain evidence="1">S1-A32-2</strain>
    </source>
</reference>
<name>A0A6M8FCM3_9GAMM</name>
<accession>A0A6M8FCM3</accession>
<evidence type="ECO:0000313" key="2">
    <source>
        <dbReference type="Proteomes" id="UP000501379"/>
    </source>
</evidence>
<gene>
    <name evidence="1" type="ORF">HNE05_17395</name>
</gene>
<protein>
    <submittedName>
        <fullName evidence="1">Uncharacterized protein</fullName>
    </submittedName>
</protein>
<dbReference type="Gene3D" id="2.60.120.430">
    <property type="entry name" value="Galactose-binding lectin"/>
    <property type="match status" value="1"/>
</dbReference>
<keyword evidence="2" id="KW-1185">Reference proteome</keyword>
<dbReference type="KEGG" id="pcam:HNE05_17395"/>
<evidence type="ECO:0000313" key="1">
    <source>
        <dbReference type="EMBL" id="QKE65051.1"/>
    </source>
</evidence>
<organism evidence="1 2">
    <name type="scientific">Aquipseudomonas campi</name>
    <dbReference type="NCBI Taxonomy" id="2731681"/>
    <lineage>
        <taxon>Bacteria</taxon>
        <taxon>Pseudomonadati</taxon>
        <taxon>Pseudomonadota</taxon>
        <taxon>Gammaproteobacteria</taxon>
        <taxon>Pseudomonadales</taxon>
        <taxon>Pseudomonadaceae</taxon>
        <taxon>Aquipseudomonas</taxon>
    </lineage>
</organism>
<dbReference type="AlphaFoldDB" id="A0A6M8FCM3"/>
<dbReference type="Proteomes" id="UP000501379">
    <property type="component" value="Chromosome"/>
</dbReference>